<dbReference type="EMBL" id="LCWV01000005">
    <property type="protein sequence ID" value="PWI73116.1"/>
    <property type="molecule type" value="Genomic_DNA"/>
</dbReference>
<accession>A0A2U3EF29</accession>
<protein>
    <submittedName>
        <fullName evidence="2">Uncharacterized protein</fullName>
    </submittedName>
</protein>
<feature type="region of interest" description="Disordered" evidence="1">
    <location>
        <begin position="102"/>
        <end position="139"/>
    </location>
</feature>
<reference evidence="2 3" key="1">
    <citation type="journal article" date="2016" name="Front. Microbiol.">
        <title>Genome and transcriptome sequences reveal the specific parasitism of the nematophagous Purpureocillium lilacinum 36-1.</title>
        <authorList>
            <person name="Xie J."/>
            <person name="Li S."/>
            <person name="Mo C."/>
            <person name="Xiao X."/>
            <person name="Peng D."/>
            <person name="Wang G."/>
            <person name="Xiao Y."/>
        </authorList>
    </citation>
    <scope>NUCLEOTIDE SEQUENCE [LARGE SCALE GENOMIC DNA]</scope>
    <source>
        <strain evidence="2 3">36-1</strain>
    </source>
</reference>
<organism evidence="2 3">
    <name type="scientific">Purpureocillium lilacinum</name>
    <name type="common">Paecilomyces lilacinus</name>
    <dbReference type="NCBI Taxonomy" id="33203"/>
    <lineage>
        <taxon>Eukaryota</taxon>
        <taxon>Fungi</taxon>
        <taxon>Dikarya</taxon>
        <taxon>Ascomycota</taxon>
        <taxon>Pezizomycotina</taxon>
        <taxon>Sordariomycetes</taxon>
        <taxon>Hypocreomycetidae</taxon>
        <taxon>Hypocreales</taxon>
        <taxon>Ophiocordycipitaceae</taxon>
        <taxon>Purpureocillium</taxon>
    </lineage>
</organism>
<sequence length="139" mass="15093">MQAPPSALREPGTAPRRVRHYWALHCTALQQAFDVPSHPAYPSNLKWNLEGCAGGGLIRGGILPCPALVPARLDGPPRYARPVRQPSFHPLHSATYSSWTSIGIHARPTGQRERVESTLGASSPSNSSRIPPHDPQLAR</sequence>
<evidence type="ECO:0000313" key="3">
    <source>
        <dbReference type="Proteomes" id="UP000245956"/>
    </source>
</evidence>
<gene>
    <name evidence="2" type="ORF">PCL_10131</name>
</gene>
<evidence type="ECO:0000313" key="2">
    <source>
        <dbReference type="EMBL" id="PWI73116.1"/>
    </source>
</evidence>
<dbReference type="AlphaFoldDB" id="A0A2U3EF29"/>
<dbReference type="Proteomes" id="UP000245956">
    <property type="component" value="Unassembled WGS sequence"/>
</dbReference>
<evidence type="ECO:0000256" key="1">
    <source>
        <dbReference type="SAM" id="MobiDB-lite"/>
    </source>
</evidence>
<proteinExistence type="predicted"/>
<name>A0A2U3EF29_PURLI</name>
<comment type="caution">
    <text evidence="2">The sequence shown here is derived from an EMBL/GenBank/DDBJ whole genome shotgun (WGS) entry which is preliminary data.</text>
</comment>
<feature type="compositionally biased region" description="Polar residues" evidence="1">
    <location>
        <begin position="119"/>
        <end position="129"/>
    </location>
</feature>